<evidence type="ECO:0000256" key="9">
    <source>
        <dbReference type="SAM" id="Phobius"/>
    </source>
</evidence>
<feature type="transmembrane region" description="Helical" evidence="9">
    <location>
        <begin position="582"/>
        <end position="606"/>
    </location>
</feature>
<sequence>MSEKHNGAHGHKGVLETDPDLPPTAIDAAVADAEDRRWTPAKIALWLGIALLGGIAWIMLAIVRGETVNAIWFVFAAVSTYFIAYRFYSKFIERKLLQPDDRRATPAEYKADGKDYVATDRRVLYGHHFAAIAGAGPLVGPVLAAQMGYLPGTLWIIVGVILAGAVQDYLVMFFSMRRGGRSLGQMAREELGVIGGTAALLATLTIMIIIVAILALVVVNALGESPWGVFSVSMTIPIALFMGVYLRFLRPGKVTEVSLIGFALLMLAIVAGGWIAETEWGVALFTLDRVTIAWGIIIYGFIAAVLPVWLLLAPRDYLSTFMKIGTIVLLAVAIIITRPEISVPAISEFAATGTGPVVPGPLFPFLFVTIACGALSGFHALISSGTTPKLIEKERQARFIGYGGMLMESFVAIMALVAALSIDRGIYFAMNSSAAATGGTVEGAVAFVNGLGLTGVNLTPDALTSLAGNVGEESIVSRTGGAPTLAVGIAQIMQGLFGGGGAMAFWYHFAIMFEALFILTAVDAGTRVARFMLQDSIGNFIPRFRDTSWRVGAWLCTAIMVAGWGAILIMGVTDPLGGINTLFPLFGIANQLLAAIALAVCMAICAKKGAFKYLWIPALPLAFAAVVTISASFLKIFSPVPAIGYWAQHNAFKDALAAGEESFGNAPTVEAMEKVVTNTFIQGTLSIVFVTLAIIVIITAILATIRAYRNGGGDETEDAPVPSRIYAPAGLIPTPPEKELEAQWNALGPAKRPARSGH</sequence>
<evidence type="ECO:0000256" key="8">
    <source>
        <dbReference type="SAM" id="MobiDB-lite"/>
    </source>
</evidence>
<evidence type="ECO:0000256" key="2">
    <source>
        <dbReference type="ARBA" id="ARBA00007755"/>
    </source>
</evidence>
<proteinExistence type="inferred from homology"/>
<evidence type="ECO:0000256" key="5">
    <source>
        <dbReference type="ARBA" id="ARBA00022692"/>
    </source>
</evidence>
<dbReference type="Proteomes" id="UP000295411">
    <property type="component" value="Unassembled WGS sequence"/>
</dbReference>
<dbReference type="GO" id="GO:0005886">
    <property type="term" value="C:plasma membrane"/>
    <property type="evidence" value="ECO:0007669"/>
    <property type="project" value="UniProtKB-SubCell"/>
</dbReference>
<organism evidence="11 12">
    <name type="scientific">Arthrobacter crusticola</name>
    <dbReference type="NCBI Taxonomy" id="2547960"/>
    <lineage>
        <taxon>Bacteria</taxon>
        <taxon>Bacillati</taxon>
        <taxon>Actinomycetota</taxon>
        <taxon>Actinomycetes</taxon>
        <taxon>Micrococcales</taxon>
        <taxon>Micrococcaceae</taxon>
        <taxon>Arthrobacter</taxon>
    </lineage>
</organism>
<comment type="caution">
    <text evidence="11">The sequence shown here is derived from an EMBL/GenBank/DDBJ whole genome shotgun (WGS) entry which is preliminary data.</text>
</comment>
<keyword evidence="6 9" id="KW-1133">Transmembrane helix</keyword>
<keyword evidence="5 9" id="KW-0812">Transmembrane</keyword>
<evidence type="ECO:0000313" key="12">
    <source>
        <dbReference type="Proteomes" id="UP000295411"/>
    </source>
</evidence>
<feature type="transmembrane region" description="Helical" evidence="9">
    <location>
        <begin position="361"/>
        <end position="382"/>
    </location>
</feature>
<feature type="domain" description="CstA N-terminal" evidence="10">
    <location>
        <begin position="69"/>
        <end position="631"/>
    </location>
</feature>
<dbReference type="InterPro" id="IPR051605">
    <property type="entry name" value="CstA"/>
</dbReference>
<keyword evidence="4" id="KW-1003">Cell membrane</keyword>
<dbReference type="EMBL" id="SMTK01000004">
    <property type="protein sequence ID" value="TDK24865.1"/>
    <property type="molecule type" value="Genomic_DNA"/>
</dbReference>
<keyword evidence="7 9" id="KW-0472">Membrane</keyword>
<accession>A0A4R5TUW3</accession>
<evidence type="ECO:0000256" key="3">
    <source>
        <dbReference type="ARBA" id="ARBA00022448"/>
    </source>
</evidence>
<feature type="transmembrane region" description="Helical" evidence="9">
    <location>
        <begin position="505"/>
        <end position="522"/>
    </location>
</feature>
<keyword evidence="3" id="KW-0813">Transport</keyword>
<comment type="similarity">
    <text evidence="2">Belongs to the peptide transporter carbon starvation (CstA) (TC 2.A.114) family.</text>
</comment>
<gene>
    <name evidence="11" type="ORF">E2F48_13820</name>
</gene>
<dbReference type="InterPro" id="IPR003706">
    <property type="entry name" value="CstA_N"/>
</dbReference>
<comment type="subcellular location">
    <subcellularLocation>
        <location evidence="1">Cell membrane</location>
        <topology evidence="1">Multi-pass membrane protein</topology>
    </subcellularLocation>
</comment>
<evidence type="ECO:0000259" key="10">
    <source>
        <dbReference type="Pfam" id="PF02554"/>
    </source>
</evidence>
<reference evidence="11 12" key="1">
    <citation type="submission" date="2019-03" db="EMBL/GenBank/DDBJ databases">
        <title>Arthrobacter sp. nov., an bacterium isolated from biocrust in Mu Us Desert.</title>
        <authorList>
            <person name="Lixiong L."/>
        </authorList>
    </citation>
    <scope>NUCLEOTIDE SEQUENCE [LARGE SCALE GENOMIC DNA]</scope>
    <source>
        <strain evidence="11 12">SLN-3</strain>
    </source>
</reference>
<dbReference type="RefSeq" id="WP_133404528.1">
    <property type="nucleotide sequence ID" value="NZ_SMTK01000004.1"/>
</dbReference>
<feature type="transmembrane region" description="Helical" evidence="9">
    <location>
        <begin position="43"/>
        <end position="63"/>
    </location>
</feature>
<dbReference type="PANTHER" id="PTHR30252">
    <property type="entry name" value="INNER MEMBRANE PEPTIDE TRANSPORTER"/>
    <property type="match status" value="1"/>
</dbReference>
<feature type="transmembrane region" description="Helical" evidence="9">
    <location>
        <begin position="227"/>
        <end position="245"/>
    </location>
</feature>
<feature type="region of interest" description="Disordered" evidence="8">
    <location>
        <begin position="1"/>
        <end position="20"/>
    </location>
</feature>
<evidence type="ECO:0000313" key="11">
    <source>
        <dbReference type="EMBL" id="TDK24865.1"/>
    </source>
</evidence>
<feature type="transmembrane region" description="Helical" evidence="9">
    <location>
        <begin position="129"/>
        <end position="149"/>
    </location>
</feature>
<feature type="transmembrane region" description="Helical" evidence="9">
    <location>
        <begin position="324"/>
        <end position="341"/>
    </location>
</feature>
<feature type="transmembrane region" description="Helical" evidence="9">
    <location>
        <begin position="69"/>
        <end position="88"/>
    </location>
</feature>
<evidence type="ECO:0000256" key="6">
    <source>
        <dbReference type="ARBA" id="ARBA00022989"/>
    </source>
</evidence>
<dbReference type="Pfam" id="PF02554">
    <property type="entry name" value="CstA"/>
    <property type="match status" value="1"/>
</dbReference>
<evidence type="ECO:0000256" key="1">
    <source>
        <dbReference type="ARBA" id="ARBA00004651"/>
    </source>
</evidence>
<protein>
    <submittedName>
        <fullName evidence="11">Carbon starvation protein A</fullName>
    </submittedName>
</protein>
<evidence type="ECO:0000256" key="7">
    <source>
        <dbReference type="ARBA" id="ARBA00023136"/>
    </source>
</evidence>
<dbReference type="OrthoDB" id="9761224at2"/>
<feature type="transmembrane region" description="Helical" evidence="9">
    <location>
        <begin position="197"/>
        <end position="221"/>
    </location>
</feature>
<keyword evidence="12" id="KW-1185">Reference proteome</keyword>
<feature type="transmembrane region" description="Helical" evidence="9">
    <location>
        <begin position="155"/>
        <end position="176"/>
    </location>
</feature>
<feature type="transmembrane region" description="Helical" evidence="9">
    <location>
        <begin position="680"/>
        <end position="703"/>
    </location>
</feature>
<feature type="transmembrane region" description="Helical" evidence="9">
    <location>
        <begin position="551"/>
        <end position="570"/>
    </location>
</feature>
<evidence type="ECO:0000256" key="4">
    <source>
        <dbReference type="ARBA" id="ARBA00022475"/>
    </source>
</evidence>
<feature type="transmembrane region" description="Helical" evidence="9">
    <location>
        <begin position="257"/>
        <end position="276"/>
    </location>
</feature>
<dbReference type="AlphaFoldDB" id="A0A4R5TUW3"/>
<name>A0A4R5TUW3_9MICC</name>
<feature type="transmembrane region" description="Helical" evidence="9">
    <location>
        <begin position="402"/>
        <end position="422"/>
    </location>
</feature>
<dbReference type="PANTHER" id="PTHR30252:SF3">
    <property type="entry name" value="PYRUVATE_PROTON SYMPORTER BTST"/>
    <property type="match status" value="1"/>
</dbReference>
<feature type="transmembrane region" description="Helical" evidence="9">
    <location>
        <begin position="291"/>
        <end position="312"/>
    </location>
</feature>
<feature type="transmembrane region" description="Helical" evidence="9">
    <location>
        <begin position="613"/>
        <end position="637"/>
    </location>
</feature>
<dbReference type="GO" id="GO:0009267">
    <property type="term" value="P:cellular response to starvation"/>
    <property type="evidence" value="ECO:0007669"/>
    <property type="project" value="InterPro"/>
</dbReference>